<keyword evidence="7 11" id="KW-1133">Transmembrane helix</keyword>
<dbReference type="Proteomes" id="UP000262379">
    <property type="component" value="Unassembled WGS sequence"/>
</dbReference>
<evidence type="ECO:0000256" key="7">
    <source>
        <dbReference type="ARBA" id="ARBA00022989"/>
    </source>
</evidence>
<feature type="transmembrane region" description="Helical" evidence="11">
    <location>
        <begin position="89"/>
        <end position="112"/>
    </location>
</feature>
<feature type="transmembrane region" description="Helical" evidence="11">
    <location>
        <begin position="38"/>
        <end position="60"/>
    </location>
</feature>
<dbReference type="AlphaFoldDB" id="A0A371XEA6"/>
<gene>
    <name evidence="12" type="ORF">DY251_11340</name>
</gene>
<evidence type="ECO:0000256" key="11">
    <source>
        <dbReference type="SAM" id="Phobius"/>
    </source>
</evidence>
<accession>A0A371XEA6</accession>
<keyword evidence="4" id="KW-1003">Cell membrane</keyword>
<reference evidence="13" key="1">
    <citation type="submission" date="2018-08" db="EMBL/GenBank/DDBJ databases">
        <authorList>
            <person name="Im W.T."/>
        </authorList>
    </citation>
    <scope>NUCLEOTIDE SEQUENCE [LARGE SCALE GENOMIC DNA]</scope>
    <source>
        <strain evidence="13">LA-28</strain>
    </source>
</reference>
<dbReference type="PANTHER" id="PTHR32196">
    <property type="entry name" value="ABC TRANSPORTER PERMEASE PROTEIN YPHD-RELATED-RELATED"/>
    <property type="match status" value="1"/>
</dbReference>
<evidence type="ECO:0000313" key="12">
    <source>
        <dbReference type="EMBL" id="RFC67571.1"/>
    </source>
</evidence>
<keyword evidence="6 11" id="KW-0812">Transmembrane</keyword>
<evidence type="ECO:0000256" key="3">
    <source>
        <dbReference type="ARBA" id="ARBA00022448"/>
    </source>
</evidence>
<protein>
    <recommendedName>
        <fullName evidence="10">Autoinducer 2 import system permease protein LsrD</fullName>
    </recommendedName>
</protein>
<dbReference type="InterPro" id="IPR001851">
    <property type="entry name" value="ABC_transp_permease"/>
</dbReference>
<keyword evidence="3" id="KW-0813">Transport</keyword>
<evidence type="ECO:0000313" key="13">
    <source>
        <dbReference type="Proteomes" id="UP000262379"/>
    </source>
</evidence>
<name>A0A371XEA6_9HYPH</name>
<dbReference type="CDD" id="cd06579">
    <property type="entry name" value="TM_PBP1_transp_AraH_like"/>
    <property type="match status" value="1"/>
</dbReference>
<sequence>MRRAFNALRHNPVWVAVALLYCVAGLVSPAMLKTEQVLNILQVTAFLGLVASGQTIALLVGGIDLSVAGVVTMTNILATSLMMGQNERIAPAVAICIALGVAVGIINGILVAFLRVAPIIATLAMNAILFGAALVYTGGAPFGSSAPAFNQLGQGSVLGLPASALCWLVVSLILAYAMRRTTLGRWIYAVGANEIAARFMGVPTRLVLVLAYSLSALFAVLGGLLITAYIGNPSLGIGNQFLLASVVAVVVGGTALTGGIGSVVGTIAGALFVTLLNSFTNIAQASTGAQYVIQGVLIAFSVIIYRVIGESAETR</sequence>
<evidence type="ECO:0000256" key="6">
    <source>
        <dbReference type="ARBA" id="ARBA00022692"/>
    </source>
</evidence>
<evidence type="ECO:0000256" key="1">
    <source>
        <dbReference type="ARBA" id="ARBA00004651"/>
    </source>
</evidence>
<organism evidence="12 13">
    <name type="scientific">Mesorhizobium denitrificans</name>
    <dbReference type="NCBI Taxonomy" id="2294114"/>
    <lineage>
        <taxon>Bacteria</taxon>
        <taxon>Pseudomonadati</taxon>
        <taxon>Pseudomonadota</taxon>
        <taxon>Alphaproteobacteria</taxon>
        <taxon>Hyphomicrobiales</taxon>
        <taxon>Phyllobacteriaceae</taxon>
        <taxon>Mesorhizobium</taxon>
    </lineage>
</organism>
<evidence type="ECO:0000256" key="8">
    <source>
        <dbReference type="ARBA" id="ARBA00023136"/>
    </source>
</evidence>
<dbReference type="PANTHER" id="PTHR32196:SF71">
    <property type="entry name" value="AUTOINDUCER 2 IMPORT SYSTEM PERMEASE PROTEIN LSRD"/>
    <property type="match status" value="1"/>
</dbReference>
<feature type="transmembrane region" description="Helical" evidence="11">
    <location>
        <begin position="12"/>
        <end position="32"/>
    </location>
</feature>
<feature type="transmembrane region" description="Helical" evidence="11">
    <location>
        <begin position="243"/>
        <end position="276"/>
    </location>
</feature>
<keyword evidence="5" id="KW-0997">Cell inner membrane</keyword>
<dbReference type="GO" id="GO:0005886">
    <property type="term" value="C:plasma membrane"/>
    <property type="evidence" value="ECO:0007669"/>
    <property type="project" value="UniProtKB-SubCell"/>
</dbReference>
<feature type="transmembrane region" description="Helical" evidence="11">
    <location>
        <begin position="288"/>
        <end position="308"/>
    </location>
</feature>
<dbReference type="EMBL" id="QURN01000007">
    <property type="protein sequence ID" value="RFC67571.1"/>
    <property type="molecule type" value="Genomic_DNA"/>
</dbReference>
<feature type="transmembrane region" description="Helical" evidence="11">
    <location>
        <begin position="65"/>
        <end position="83"/>
    </location>
</feature>
<feature type="transmembrane region" description="Helical" evidence="11">
    <location>
        <begin position="158"/>
        <end position="178"/>
    </location>
</feature>
<keyword evidence="8 11" id="KW-0472">Membrane</keyword>
<evidence type="ECO:0000256" key="4">
    <source>
        <dbReference type="ARBA" id="ARBA00022475"/>
    </source>
</evidence>
<keyword evidence="13" id="KW-1185">Reference proteome</keyword>
<evidence type="ECO:0000256" key="2">
    <source>
        <dbReference type="ARBA" id="ARBA00011262"/>
    </source>
</evidence>
<comment type="subcellular location">
    <subcellularLocation>
        <location evidence="1">Cell membrane</location>
        <topology evidence="1">Multi-pass membrane protein</topology>
    </subcellularLocation>
</comment>
<evidence type="ECO:0000256" key="10">
    <source>
        <dbReference type="ARBA" id="ARBA00039381"/>
    </source>
</evidence>
<comment type="function">
    <text evidence="9">Part of the ABC transporter complex LsrABCD involved in autoinducer 2 (AI-2) import. Probably responsible for the translocation of the substrate across the membrane.</text>
</comment>
<dbReference type="RefSeq" id="WP_116624005.1">
    <property type="nucleotide sequence ID" value="NZ_QURN01000007.1"/>
</dbReference>
<feature type="transmembrane region" description="Helical" evidence="11">
    <location>
        <begin position="206"/>
        <end position="231"/>
    </location>
</feature>
<evidence type="ECO:0000256" key="9">
    <source>
        <dbReference type="ARBA" id="ARBA00025439"/>
    </source>
</evidence>
<comment type="caution">
    <text evidence="12">The sequence shown here is derived from an EMBL/GenBank/DDBJ whole genome shotgun (WGS) entry which is preliminary data.</text>
</comment>
<comment type="subunit">
    <text evidence="2">The complex is composed of two ATP-binding proteins (LsrA), two transmembrane proteins (LsrC and LsrD) and a solute-binding protein (LsrB).</text>
</comment>
<dbReference type="Pfam" id="PF02653">
    <property type="entry name" value="BPD_transp_2"/>
    <property type="match status" value="1"/>
</dbReference>
<dbReference type="GO" id="GO:0022857">
    <property type="term" value="F:transmembrane transporter activity"/>
    <property type="evidence" value="ECO:0007669"/>
    <property type="project" value="InterPro"/>
</dbReference>
<evidence type="ECO:0000256" key="5">
    <source>
        <dbReference type="ARBA" id="ARBA00022519"/>
    </source>
</evidence>
<proteinExistence type="predicted"/>
<feature type="transmembrane region" description="Helical" evidence="11">
    <location>
        <begin position="119"/>
        <end position="138"/>
    </location>
</feature>